<accession>A0A1Q9D4H4</accession>
<evidence type="ECO:0000313" key="2">
    <source>
        <dbReference type="EMBL" id="OLP90055.1"/>
    </source>
</evidence>
<evidence type="ECO:0000313" key="3">
    <source>
        <dbReference type="Proteomes" id="UP000186817"/>
    </source>
</evidence>
<reference evidence="2 3" key="1">
    <citation type="submission" date="2016-02" db="EMBL/GenBank/DDBJ databases">
        <title>Genome analysis of coral dinoflagellate symbionts highlights evolutionary adaptations to a symbiotic lifestyle.</title>
        <authorList>
            <person name="Aranda M."/>
            <person name="Li Y."/>
            <person name="Liew Y.J."/>
            <person name="Baumgarten S."/>
            <person name="Simakov O."/>
            <person name="Wilson M."/>
            <person name="Piel J."/>
            <person name="Ashoor H."/>
            <person name="Bougouffa S."/>
            <person name="Bajic V.B."/>
            <person name="Ryu T."/>
            <person name="Ravasi T."/>
            <person name="Bayer T."/>
            <person name="Micklem G."/>
            <person name="Kim H."/>
            <person name="Bhak J."/>
            <person name="Lajeunesse T.C."/>
            <person name="Voolstra C.R."/>
        </authorList>
    </citation>
    <scope>NUCLEOTIDE SEQUENCE [LARGE SCALE GENOMIC DNA]</scope>
    <source>
        <strain evidence="2 3">CCMP2467</strain>
    </source>
</reference>
<dbReference type="AlphaFoldDB" id="A0A1Q9D4H4"/>
<sequence>MPDQISKTLRPSSSSAPAPSSSLPPGSPDFAKGEKIQVWSESRQEWLLGVVQEVFSVDSKSEGFDVPAGSVKVLSETGVKWVLPKDRARMLQKVQVPSSLDLKAMLKAALSEPSTLHRHAESVDKFADRRLLSGPVRFYLVSRFYPPSTRPMRSRVWQTSLASALSSRATT</sequence>
<organism evidence="2 3">
    <name type="scientific">Symbiodinium microadriaticum</name>
    <name type="common">Dinoflagellate</name>
    <name type="synonym">Zooxanthella microadriatica</name>
    <dbReference type="NCBI Taxonomy" id="2951"/>
    <lineage>
        <taxon>Eukaryota</taxon>
        <taxon>Sar</taxon>
        <taxon>Alveolata</taxon>
        <taxon>Dinophyceae</taxon>
        <taxon>Suessiales</taxon>
        <taxon>Symbiodiniaceae</taxon>
        <taxon>Symbiodinium</taxon>
    </lineage>
</organism>
<protein>
    <submittedName>
        <fullName evidence="2">Uncharacterized protein</fullName>
    </submittedName>
</protein>
<feature type="compositionally biased region" description="Polar residues" evidence="1">
    <location>
        <begin position="1"/>
        <end position="10"/>
    </location>
</feature>
<comment type="caution">
    <text evidence="2">The sequence shown here is derived from an EMBL/GenBank/DDBJ whole genome shotgun (WGS) entry which is preliminary data.</text>
</comment>
<keyword evidence="3" id="KW-1185">Reference proteome</keyword>
<evidence type="ECO:0000256" key="1">
    <source>
        <dbReference type="SAM" id="MobiDB-lite"/>
    </source>
</evidence>
<dbReference type="EMBL" id="LSRX01000730">
    <property type="protein sequence ID" value="OLP90055.1"/>
    <property type="molecule type" value="Genomic_DNA"/>
</dbReference>
<name>A0A1Q9D4H4_SYMMI</name>
<gene>
    <name evidence="2" type="ORF">AK812_SmicGene28424</name>
</gene>
<feature type="compositionally biased region" description="Low complexity" evidence="1">
    <location>
        <begin position="11"/>
        <end position="24"/>
    </location>
</feature>
<proteinExistence type="predicted"/>
<feature type="region of interest" description="Disordered" evidence="1">
    <location>
        <begin position="1"/>
        <end position="32"/>
    </location>
</feature>
<dbReference type="OrthoDB" id="426147at2759"/>
<dbReference type="Proteomes" id="UP000186817">
    <property type="component" value="Unassembled WGS sequence"/>
</dbReference>